<dbReference type="EMBL" id="SPUK01000006">
    <property type="protein sequence ID" value="TQV96582.1"/>
    <property type="molecule type" value="Genomic_DNA"/>
</dbReference>
<protein>
    <submittedName>
        <fullName evidence="2">Uncharacterized protein</fullName>
    </submittedName>
</protein>
<name>A0A545V4E2_9HYPO</name>
<feature type="region of interest" description="Disordered" evidence="1">
    <location>
        <begin position="18"/>
        <end position="43"/>
    </location>
</feature>
<comment type="caution">
    <text evidence="2">The sequence shown here is derived from an EMBL/GenBank/DDBJ whole genome shotgun (WGS) entry which is preliminary data.</text>
</comment>
<sequence length="139" mass="15167">MSRRWKVTGHKVESMSLPAPFQRAPPAHRNPRATEGSGIWDGDSTSLEPRVRCVVRNGLVLASQAQAEAAECCAKALHPPSLSWQIVIALKIPHAQCDAPFCFFVSEPDARSNGPKLAAEPYSRPTESIQRPTAEALVR</sequence>
<organism evidence="2 3">
    <name type="scientific">Cordyceps javanica</name>
    <dbReference type="NCBI Taxonomy" id="43265"/>
    <lineage>
        <taxon>Eukaryota</taxon>
        <taxon>Fungi</taxon>
        <taxon>Dikarya</taxon>
        <taxon>Ascomycota</taxon>
        <taxon>Pezizomycotina</taxon>
        <taxon>Sordariomycetes</taxon>
        <taxon>Hypocreomycetidae</taxon>
        <taxon>Hypocreales</taxon>
        <taxon>Cordycipitaceae</taxon>
        <taxon>Cordyceps</taxon>
    </lineage>
</organism>
<evidence type="ECO:0000256" key="1">
    <source>
        <dbReference type="SAM" id="MobiDB-lite"/>
    </source>
</evidence>
<keyword evidence="3" id="KW-1185">Reference proteome</keyword>
<proteinExistence type="predicted"/>
<gene>
    <name evidence="2" type="ORF">IF1G_05165</name>
</gene>
<evidence type="ECO:0000313" key="2">
    <source>
        <dbReference type="EMBL" id="TQV96582.1"/>
    </source>
</evidence>
<accession>A0A545V4E2</accession>
<dbReference type="Proteomes" id="UP000315783">
    <property type="component" value="Unassembled WGS sequence"/>
</dbReference>
<dbReference type="AlphaFoldDB" id="A0A545V4E2"/>
<evidence type="ECO:0000313" key="3">
    <source>
        <dbReference type="Proteomes" id="UP000315783"/>
    </source>
</evidence>
<reference evidence="2 3" key="1">
    <citation type="journal article" date="2019" name="Appl. Microbiol. Biotechnol.">
        <title>Genome sequence of Isaria javanica and comparative genome analysis insights into family S53 peptidase evolution in fungal entomopathogens.</title>
        <authorList>
            <person name="Lin R."/>
            <person name="Zhang X."/>
            <person name="Xin B."/>
            <person name="Zou M."/>
            <person name="Gao Y."/>
            <person name="Qin F."/>
            <person name="Hu Q."/>
            <person name="Xie B."/>
            <person name="Cheng X."/>
        </authorList>
    </citation>
    <scope>NUCLEOTIDE SEQUENCE [LARGE SCALE GENOMIC DNA]</scope>
    <source>
        <strain evidence="2 3">IJ1G</strain>
    </source>
</reference>
<feature type="region of interest" description="Disordered" evidence="1">
    <location>
        <begin position="110"/>
        <end position="139"/>
    </location>
</feature>